<feature type="region of interest" description="Disordered" evidence="4">
    <location>
        <begin position="208"/>
        <end position="231"/>
    </location>
</feature>
<evidence type="ECO:0000256" key="4">
    <source>
        <dbReference type="SAM" id="MobiDB-lite"/>
    </source>
</evidence>
<feature type="region of interest" description="Disordered" evidence="4">
    <location>
        <begin position="92"/>
        <end position="126"/>
    </location>
</feature>
<feature type="compositionally biased region" description="Low complexity" evidence="4">
    <location>
        <begin position="92"/>
        <end position="120"/>
    </location>
</feature>
<dbReference type="OrthoDB" id="60033at2759"/>
<keyword evidence="2" id="KW-0902">Two-component regulatory system</keyword>
<organism evidence="6 7">
    <name type="scientific">Ceriporiopsis subvermispora (strain B)</name>
    <name type="common">White-rot fungus</name>
    <name type="synonym">Gelatoporia subvermispora</name>
    <dbReference type="NCBI Taxonomy" id="914234"/>
    <lineage>
        <taxon>Eukaryota</taxon>
        <taxon>Fungi</taxon>
        <taxon>Dikarya</taxon>
        <taxon>Basidiomycota</taxon>
        <taxon>Agaricomycotina</taxon>
        <taxon>Agaricomycetes</taxon>
        <taxon>Polyporales</taxon>
        <taxon>Gelatoporiaceae</taxon>
        <taxon>Gelatoporia</taxon>
    </lineage>
</organism>
<feature type="region of interest" description="Disordered" evidence="4">
    <location>
        <begin position="458"/>
        <end position="482"/>
    </location>
</feature>
<dbReference type="Proteomes" id="UP000016930">
    <property type="component" value="Unassembled WGS sequence"/>
</dbReference>
<dbReference type="PANTHER" id="PTHR45339:SF1">
    <property type="entry name" value="HYBRID SIGNAL TRANSDUCTION HISTIDINE KINASE J"/>
    <property type="match status" value="1"/>
</dbReference>
<gene>
    <name evidence="6" type="ORF">CERSUDRAFT_152649</name>
</gene>
<dbReference type="CDD" id="cd17546">
    <property type="entry name" value="REC_hyHK_CKI1_RcsC-like"/>
    <property type="match status" value="1"/>
</dbReference>
<dbReference type="FunFam" id="3.40.50.2300:FF:000212">
    <property type="entry name" value="Stress response regulator/HFS transcription factor"/>
    <property type="match status" value="1"/>
</dbReference>
<dbReference type="Gene3D" id="3.40.50.2300">
    <property type="match status" value="1"/>
</dbReference>
<accession>M2R0K0</accession>
<dbReference type="InterPro" id="IPR011006">
    <property type="entry name" value="CheY-like_superfamily"/>
</dbReference>
<evidence type="ECO:0000256" key="1">
    <source>
        <dbReference type="ARBA" id="ARBA00022553"/>
    </source>
</evidence>
<evidence type="ECO:0000313" key="7">
    <source>
        <dbReference type="Proteomes" id="UP000016930"/>
    </source>
</evidence>
<dbReference type="SMART" id="SM00448">
    <property type="entry name" value="REC"/>
    <property type="match status" value="1"/>
</dbReference>
<dbReference type="HOGENOM" id="CLU_008776_1_0_1"/>
<dbReference type="PROSITE" id="PS50110">
    <property type="entry name" value="RESPONSE_REGULATORY"/>
    <property type="match status" value="1"/>
</dbReference>
<dbReference type="PANTHER" id="PTHR45339">
    <property type="entry name" value="HYBRID SIGNAL TRANSDUCTION HISTIDINE KINASE J"/>
    <property type="match status" value="1"/>
</dbReference>
<protein>
    <submittedName>
        <fullName evidence="6">Response regulator receiver</fullName>
    </submittedName>
</protein>
<keyword evidence="7" id="KW-1185">Reference proteome</keyword>
<evidence type="ECO:0000313" key="6">
    <source>
        <dbReference type="EMBL" id="EMD38030.1"/>
    </source>
</evidence>
<feature type="modified residue" description="4-aspartylphosphate" evidence="3">
    <location>
        <position position="299"/>
    </location>
</feature>
<evidence type="ECO:0000256" key="2">
    <source>
        <dbReference type="ARBA" id="ARBA00023012"/>
    </source>
</evidence>
<dbReference type="SUPFAM" id="SSF52172">
    <property type="entry name" value="CheY-like"/>
    <property type="match status" value="1"/>
</dbReference>
<dbReference type="InterPro" id="IPR001789">
    <property type="entry name" value="Sig_transdc_resp-reg_receiver"/>
</dbReference>
<feature type="domain" description="Response regulatory" evidence="5">
    <location>
        <begin position="250"/>
        <end position="364"/>
    </location>
</feature>
<feature type="compositionally biased region" description="Basic and acidic residues" evidence="4">
    <location>
        <begin position="459"/>
        <end position="482"/>
    </location>
</feature>
<evidence type="ECO:0000256" key="3">
    <source>
        <dbReference type="PROSITE-ProRule" id="PRU00169"/>
    </source>
</evidence>
<dbReference type="Pfam" id="PF00072">
    <property type="entry name" value="Response_reg"/>
    <property type="match status" value="1"/>
</dbReference>
<keyword evidence="1 3" id="KW-0597">Phosphoprotein</keyword>
<name>M2R0K0_CERS8</name>
<evidence type="ECO:0000259" key="5">
    <source>
        <dbReference type="PROSITE" id="PS50110"/>
    </source>
</evidence>
<dbReference type="EMBL" id="KB445795">
    <property type="protein sequence ID" value="EMD38030.1"/>
    <property type="molecule type" value="Genomic_DNA"/>
</dbReference>
<proteinExistence type="predicted"/>
<feature type="region of interest" description="Disordered" evidence="4">
    <location>
        <begin position="34"/>
        <end position="54"/>
    </location>
</feature>
<reference evidence="6 7" key="1">
    <citation type="journal article" date="2012" name="Proc. Natl. Acad. Sci. U.S.A.">
        <title>Comparative genomics of Ceriporiopsis subvermispora and Phanerochaete chrysosporium provide insight into selective ligninolysis.</title>
        <authorList>
            <person name="Fernandez-Fueyo E."/>
            <person name="Ruiz-Duenas F.J."/>
            <person name="Ferreira P."/>
            <person name="Floudas D."/>
            <person name="Hibbett D.S."/>
            <person name="Canessa P."/>
            <person name="Larrondo L.F."/>
            <person name="James T.Y."/>
            <person name="Seelenfreund D."/>
            <person name="Lobos S."/>
            <person name="Polanco R."/>
            <person name="Tello M."/>
            <person name="Honda Y."/>
            <person name="Watanabe T."/>
            <person name="Watanabe T."/>
            <person name="Ryu J.S."/>
            <person name="Kubicek C.P."/>
            <person name="Schmoll M."/>
            <person name="Gaskell J."/>
            <person name="Hammel K.E."/>
            <person name="St John F.J."/>
            <person name="Vanden Wymelenberg A."/>
            <person name="Sabat G."/>
            <person name="Splinter BonDurant S."/>
            <person name="Syed K."/>
            <person name="Yadav J.S."/>
            <person name="Doddapaneni H."/>
            <person name="Subramanian V."/>
            <person name="Lavin J.L."/>
            <person name="Oguiza J.A."/>
            <person name="Perez G."/>
            <person name="Pisabarro A.G."/>
            <person name="Ramirez L."/>
            <person name="Santoyo F."/>
            <person name="Master E."/>
            <person name="Coutinho P.M."/>
            <person name="Henrissat B."/>
            <person name="Lombard V."/>
            <person name="Magnuson J.K."/>
            <person name="Kuees U."/>
            <person name="Hori C."/>
            <person name="Igarashi K."/>
            <person name="Samejima M."/>
            <person name="Held B.W."/>
            <person name="Barry K.W."/>
            <person name="LaButti K.M."/>
            <person name="Lapidus A."/>
            <person name="Lindquist E.A."/>
            <person name="Lucas S.M."/>
            <person name="Riley R."/>
            <person name="Salamov A.A."/>
            <person name="Hoffmeister D."/>
            <person name="Schwenk D."/>
            <person name="Hadar Y."/>
            <person name="Yarden O."/>
            <person name="de Vries R.P."/>
            <person name="Wiebenga A."/>
            <person name="Stenlid J."/>
            <person name="Eastwood D."/>
            <person name="Grigoriev I.V."/>
            <person name="Berka R.M."/>
            <person name="Blanchette R.A."/>
            <person name="Kersten P."/>
            <person name="Martinez A.T."/>
            <person name="Vicuna R."/>
            <person name="Cullen D."/>
        </authorList>
    </citation>
    <scope>NUCLEOTIDE SEQUENCE [LARGE SCALE GENOMIC DNA]</scope>
    <source>
        <strain evidence="6 7">B</strain>
    </source>
</reference>
<dbReference type="AlphaFoldDB" id="M2R0K0"/>
<feature type="compositionally biased region" description="Low complexity" evidence="4">
    <location>
        <begin position="219"/>
        <end position="231"/>
    </location>
</feature>
<dbReference type="GO" id="GO:0000160">
    <property type="term" value="P:phosphorelay signal transduction system"/>
    <property type="evidence" value="ECO:0007669"/>
    <property type="project" value="UniProtKB-KW"/>
</dbReference>
<dbReference type="STRING" id="914234.M2R0K0"/>
<sequence length="482" mass="50306">MMGAYQETDVARATLAQMNEISRIAAGAGMSFAQPAAPASSAGPSSAPVRPPSSASRIMAAAAGLLPNGAEAPVRPMSRQDALARIEELARARPASAQGGSQSQSAAAGAGGPASADGQGFDAEGFLTAGGDERYRVPVNSSSLSHEGLQVFTVGHLMPRSGLDDENGNWTFDANALNAVVMPTPQGMGGDPEEPGESVQQPFALSADPAAPYAGEGQAGPSSAPARPASAQTLRVRRSTYVPGWAVPPRVLLVDDDAVSRKLSSKFLQVFGCTIDVAVDGIGAVNKMNLEKYDLVLMDIVMPKLDGVSATSLIRQFDHMTPIISMTSNSKPNEIIKYYSSGMNDILPKPFTKDGLLDMLEKHLMHLKVIQTMSKIPRSVGIPPLSDPSFDRALAVQAQNAQAAAAVAGLGFPLGDDEGKINPLAGMGLTDEQYALILQNLVNGENFAGVAALDGSSGLEKRPLEDAGDARDTKRGRFEIIE</sequence>